<reference evidence="2" key="1">
    <citation type="journal article" date="2019" name="Int. J. Syst. Evol. Microbiol.">
        <title>The Global Catalogue of Microorganisms (GCM) 10K type strain sequencing project: providing services to taxonomists for standard genome sequencing and annotation.</title>
        <authorList>
            <consortium name="The Broad Institute Genomics Platform"/>
            <consortium name="The Broad Institute Genome Sequencing Center for Infectious Disease"/>
            <person name="Wu L."/>
            <person name="Ma J."/>
        </authorList>
    </citation>
    <scope>NUCLEOTIDE SEQUENCE [LARGE SCALE GENOMIC DNA]</scope>
    <source>
        <strain evidence="2">CGMCC 1.15461</strain>
    </source>
</reference>
<gene>
    <name evidence="1" type="ORF">GCM10007424_23410</name>
</gene>
<accession>A0ABQ1K279</accession>
<comment type="caution">
    <text evidence="1">The sequence shown here is derived from an EMBL/GenBank/DDBJ whole genome shotgun (WGS) entry which is preliminary data.</text>
</comment>
<keyword evidence="2" id="KW-1185">Reference proteome</keyword>
<proteinExistence type="predicted"/>
<evidence type="ECO:0000313" key="2">
    <source>
        <dbReference type="Proteomes" id="UP000615760"/>
    </source>
</evidence>
<protein>
    <submittedName>
        <fullName evidence="1">Uncharacterized protein</fullName>
    </submittedName>
</protein>
<sequence length="48" mass="5811">MDIQSKIQELNEWLKNNPHHQDSTAVLQQKWELERQSELQNEREGTHN</sequence>
<name>A0ABQ1K279_9FLAO</name>
<dbReference type="EMBL" id="BMJE01000006">
    <property type="protein sequence ID" value="GGB82692.1"/>
    <property type="molecule type" value="Genomic_DNA"/>
</dbReference>
<dbReference type="Proteomes" id="UP000615760">
    <property type="component" value="Unassembled WGS sequence"/>
</dbReference>
<evidence type="ECO:0000313" key="1">
    <source>
        <dbReference type="EMBL" id="GGB82692.1"/>
    </source>
</evidence>
<organism evidence="1 2">
    <name type="scientific">Flavobacterium suaedae</name>
    <dbReference type="NCBI Taxonomy" id="1767027"/>
    <lineage>
        <taxon>Bacteria</taxon>
        <taxon>Pseudomonadati</taxon>
        <taxon>Bacteroidota</taxon>
        <taxon>Flavobacteriia</taxon>
        <taxon>Flavobacteriales</taxon>
        <taxon>Flavobacteriaceae</taxon>
        <taxon>Flavobacterium</taxon>
    </lineage>
</organism>
<dbReference type="RefSeq" id="WP_188621486.1">
    <property type="nucleotide sequence ID" value="NZ_BMJE01000006.1"/>
</dbReference>